<feature type="transmembrane region" description="Helical" evidence="1">
    <location>
        <begin position="103"/>
        <end position="124"/>
    </location>
</feature>
<reference evidence="2" key="1">
    <citation type="submission" date="2020-11" db="EMBL/GenBank/DDBJ databases">
        <authorList>
            <consortium name="DOE Joint Genome Institute"/>
            <person name="Ahrendt S."/>
            <person name="Riley R."/>
            <person name="Andreopoulos W."/>
            <person name="Labutti K."/>
            <person name="Pangilinan J."/>
            <person name="Ruiz-Duenas F.J."/>
            <person name="Barrasa J.M."/>
            <person name="Sanchez-Garcia M."/>
            <person name="Camarero S."/>
            <person name="Miyauchi S."/>
            <person name="Serrano A."/>
            <person name="Linde D."/>
            <person name="Babiker R."/>
            <person name="Drula E."/>
            <person name="Ayuso-Fernandez I."/>
            <person name="Pacheco R."/>
            <person name="Padilla G."/>
            <person name="Ferreira P."/>
            <person name="Barriuso J."/>
            <person name="Kellner H."/>
            <person name="Castanera R."/>
            <person name="Alfaro M."/>
            <person name="Ramirez L."/>
            <person name="Pisabarro A.G."/>
            <person name="Kuo A."/>
            <person name="Tritt A."/>
            <person name="Lipzen A."/>
            <person name="He G."/>
            <person name="Yan M."/>
            <person name="Ng V."/>
            <person name="Cullen D."/>
            <person name="Martin F."/>
            <person name="Rosso M.-N."/>
            <person name="Henrissat B."/>
            <person name="Hibbett D."/>
            <person name="Martinez A.T."/>
            <person name="Grigoriev I.V."/>
        </authorList>
    </citation>
    <scope>NUCLEOTIDE SEQUENCE</scope>
    <source>
        <strain evidence="2">AH 40177</strain>
    </source>
</reference>
<organism evidence="2 3">
    <name type="scientific">Rhodocollybia butyracea</name>
    <dbReference type="NCBI Taxonomy" id="206335"/>
    <lineage>
        <taxon>Eukaryota</taxon>
        <taxon>Fungi</taxon>
        <taxon>Dikarya</taxon>
        <taxon>Basidiomycota</taxon>
        <taxon>Agaricomycotina</taxon>
        <taxon>Agaricomycetes</taxon>
        <taxon>Agaricomycetidae</taxon>
        <taxon>Agaricales</taxon>
        <taxon>Marasmiineae</taxon>
        <taxon>Omphalotaceae</taxon>
        <taxon>Rhodocollybia</taxon>
    </lineage>
</organism>
<name>A0A9P5PTC8_9AGAR</name>
<proteinExistence type="predicted"/>
<evidence type="ECO:0000313" key="3">
    <source>
        <dbReference type="Proteomes" id="UP000772434"/>
    </source>
</evidence>
<evidence type="ECO:0000313" key="2">
    <source>
        <dbReference type="EMBL" id="KAF9071976.1"/>
    </source>
</evidence>
<sequence length="166" mass="19056">MNLRVYVALLVPSMLTTILPDVLEPLSPGIAFLKVVWIPASLYISFRLLCRVIKQIPMEQLLPLSDPGLERRTPERLEHYIILITYCHAWLLLGRLLDVIHPVGFLQVAVMMAYYTSVTTVAFGKCLLIAGIDQSYWGHFFNLYILNELLLRIFMRVSAKFITLFS</sequence>
<dbReference type="AlphaFoldDB" id="A0A9P5PTC8"/>
<keyword evidence="1" id="KW-0472">Membrane</keyword>
<keyword evidence="1" id="KW-0812">Transmembrane</keyword>
<comment type="caution">
    <text evidence="2">The sequence shown here is derived from an EMBL/GenBank/DDBJ whole genome shotgun (WGS) entry which is preliminary data.</text>
</comment>
<gene>
    <name evidence="2" type="ORF">BDP27DRAFT_1321229</name>
</gene>
<dbReference type="EMBL" id="JADNRY010000028">
    <property type="protein sequence ID" value="KAF9071976.1"/>
    <property type="molecule type" value="Genomic_DNA"/>
</dbReference>
<dbReference type="Proteomes" id="UP000772434">
    <property type="component" value="Unassembled WGS sequence"/>
</dbReference>
<feature type="transmembrane region" description="Helical" evidence="1">
    <location>
        <begin position="80"/>
        <end position="97"/>
    </location>
</feature>
<feature type="transmembrane region" description="Helical" evidence="1">
    <location>
        <begin position="30"/>
        <end position="50"/>
    </location>
</feature>
<keyword evidence="3" id="KW-1185">Reference proteome</keyword>
<feature type="transmembrane region" description="Helical" evidence="1">
    <location>
        <begin position="136"/>
        <end position="155"/>
    </location>
</feature>
<accession>A0A9P5PTC8</accession>
<keyword evidence="1" id="KW-1133">Transmembrane helix</keyword>
<evidence type="ECO:0000256" key="1">
    <source>
        <dbReference type="SAM" id="Phobius"/>
    </source>
</evidence>
<protein>
    <submittedName>
        <fullName evidence="2">Uncharacterized protein</fullName>
    </submittedName>
</protein>